<dbReference type="AlphaFoldDB" id="A0A7C8N1X1"/>
<organism evidence="5 7">
    <name type="scientific">Orbilia oligospora</name>
    <name type="common">Nematode-trapping fungus</name>
    <name type="synonym">Arthrobotrys oligospora</name>
    <dbReference type="NCBI Taxonomy" id="2813651"/>
    <lineage>
        <taxon>Eukaryota</taxon>
        <taxon>Fungi</taxon>
        <taxon>Dikarya</taxon>
        <taxon>Ascomycota</taxon>
        <taxon>Pezizomycotina</taxon>
        <taxon>Orbiliomycetes</taxon>
        <taxon>Orbiliales</taxon>
        <taxon>Orbiliaceae</taxon>
        <taxon>Orbilia</taxon>
    </lineage>
</organism>
<feature type="compositionally biased region" description="Acidic residues" evidence="2">
    <location>
        <begin position="132"/>
        <end position="146"/>
    </location>
</feature>
<proteinExistence type="inferred from homology"/>
<dbReference type="PANTHER" id="PTHR31082">
    <property type="entry name" value="PHEROMONE-REGULATED MEMBRANE PROTEIN 10"/>
    <property type="match status" value="1"/>
</dbReference>
<dbReference type="PANTHER" id="PTHR31082:SF4">
    <property type="entry name" value="PHEROMONE-REGULATED MEMBRANE PROTEIN 10"/>
    <property type="match status" value="1"/>
</dbReference>
<feature type="transmembrane region" description="Helical" evidence="3">
    <location>
        <begin position="557"/>
        <end position="581"/>
    </location>
</feature>
<comment type="caution">
    <text evidence="5">The sequence shown here is derived from an EMBL/GenBank/DDBJ whole genome shotgun (WGS) entry which is preliminary data.</text>
</comment>
<evidence type="ECO:0000256" key="1">
    <source>
        <dbReference type="ARBA" id="ARBA00034125"/>
    </source>
</evidence>
<protein>
    <recommendedName>
        <fullName evidence="4">Threonine/serine exporter-like N-terminal domain-containing protein</fullName>
    </recommendedName>
</protein>
<dbReference type="InterPro" id="IPR051361">
    <property type="entry name" value="ThrE/Ser_Exporter"/>
</dbReference>
<dbReference type="InterPro" id="IPR010619">
    <property type="entry name" value="ThrE-like_N"/>
</dbReference>
<feature type="transmembrane region" description="Helical" evidence="3">
    <location>
        <begin position="601"/>
        <end position="617"/>
    </location>
</feature>
<feature type="transmembrane region" description="Helical" evidence="3">
    <location>
        <begin position="488"/>
        <end position="507"/>
    </location>
</feature>
<feature type="transmembrane region" description="Helical" evidence="3">
    <location>
        <begin position="741"/>
        <end position="766"/>
    </location>
</feature>
<dbReference type="Proteomes" id="UP000475325">
    <property type="component" value="Unassembled WGS sequence"/>
</dbReference>
<dbReference type="EMBL" id="WIQW01000193">
    <property type="protein sequence ID" value="KAF3077968.1"/>
    <property type="molecule type" value="Genomic_DNA"/>
</dbReference>
<evidence type="ECO:0000313" key="8">
    <source>
        <dbReference type="Proteomes" id="UP000480548"/>
    </source>
</evidence>
<comment type="similarity">
    <text evidence="1">Belongs to the ThrE exporter (TC 2.A.79) family.</text>
</comment>
<evidence type="ECO:0000313" key="7">
    <source>
        <dbReference type="Proteomes" id="UP000475325"/>
    </source>
</evidence>
<gene>
    <name evidence="5" type="ORF">TWF102_004034</name>
    <name evidence="6" type="ORF">TWF703_001540</name>
</gene>
<feature type="region of interest" description="Disordered" evidence="2">
    <location>
        <begin position="1"/>
        <end position="221"/>
    </location>
</feature>
<feature type="transmembrane region" description="Helical" evidence="3">
    <location>
        <begin position="624"/>
        <end position="643"/>
    </location>
</feature>
<name>A0A7C8N1X1_ORBOL</name>
<evidence type="ECO:0000256" key="2">
    <source>
        <dbReference type="SAM" id="MobiDB-lite"/>
    </source>
</evidence>
<evidence type="ECO:0000256" key="3">
    <source>
        <dbReference type="SAM" id="Phobius"/>
    </source>
</evidence>
<evidence type="ECO:0000313" key="5">
    <source>
        <dbReference type="EMBL" id="KAF3077968.1"/>
    </source>
</evidence>
<evidence type="ECO:0000313" key="6">
    <source>
        <dbReference type="EMBL" id="KAF3122051.1"/>
    </source>
</evidence>
<keyword evidence="3" id="KW-0472">Membrane</keyword>
<dbReference type="EMBL" id="WIQZ01000125">
    <property type="protein sequence ID" value="KAF3122051.1"/>
    <property type="molecule type" value="Genomic_DNA"/>
</dbReference>
<dbReference type="Proteomes" id="UP000480548">
    <property type="component" value="Unassembled WGS sequence"/>
</dbReference>
<keyword evidence="3" id="KW-1133">Transmembrane helix</keyword>
<feature type="transmembrane region" description="Helical" evidence="3">
    <location>
        <begin position="649"/>
        <end position="669"/>
    </location>
</feature>
<feature type="transmembrane region" description="Helical" evidence="3">
    <location>
        <begin position="527"/>
        <end position="545"/>
    </location>
</feature>
<accession>A0A7C8N1X1</accession>
<feature type="compositionally biased region" description="Pro residues" evidence="2">
    <location>
        <begin position="43"/>
        <end position="54"/>
    </location>
</feature>
<reference evidence="7 8" key="1">
    <citation type="submission" date="2019-06" db="EMBL/GenBank/DDBJ databases">
        <authorList>
            <person name="Palmer J.M."/>
        </authorList>
    </citation>
    <scope>NUCLEOTIDE SEQUENCE [LARGE SCALE GENOMIC DNA]</scope>
    <source>
        <strain evidence="5 7">TWF102</strain>
        <strain evidence="6 8">TWF703</strain>
    </source>
</reference>
<feature type="compositionally biased region" description="Polar residues" evidence="2">
    <location>
        <begin position="12"/>
        <end position="23"/>
    </location>
</feature>
<evidence type="ECO:0000259" key="4">
    <source>
        <dbReference type="Pfam" id="PF06738"/>
    </source>
</evidence>
<feature type="transmembrane region" description="Helical" evidence="3">
    <location>
        <begin position="464"/>
        <end position="481"/>
    </location>
</feature>
<dbReference type="Pfam" id="PF06738">
    <property type="entry name" value="ThrE"/>
    <property type="match status" value="1"/>
</dbReference>
<feature type="transmembrane region" description="Helical" evidence="3">
    <location>
        <begin position="681"/>
        <end position="706"/>
    </location>
</feature>
<feature type="compositionally biased region" description="Polar residues" evidence="2">
    <location>
        <begin position="196"/>
        <end position="214"/>
    </location>
</feature>
<feature type="domain" description="Threonine/serine exporter-like N-terminal" evidence="4">
    <location>
        <begin position="333"/>
        <end position="577"/>
    </location>
</feature>
<sequence>MASNLGPAGTPGASSNPLASNNPFADPPVQSGQRHDRRNTEPLPYPVSPQPPAARGPTADDEIEDISPPPLFSRYSTGPEAENLVRRHANTFPRPVPPNTTSQPGVQAPGLVVPQSHGQGQDQGKPPGYHSDDDDSDISTDEDEDLAMYFKRREPANGVLSSLLQLYGPGGGTEAYRSQSVPRSPRSRSKSAVGAKNTTTGEQAATESGQSAQPETAAEKEKMQMAMMAMMAKEAGIDSDSDDDDWKSFSARPRWYQHSSMSRFSLIPETRSATPTMEVVGDVASVLSMGERPSKLGKRERLKALAKRFKGRRGNEELTITVHIAETLQRQKYLLKLCRALMLCGAPSHRIEDFLQISAAVLAVNASFVYLPGTIIISFQDPQTHTSDVQVVKSGTSLDLGKLQYIHIIYKEVLHDVISVETGTEKLEKLIRKPPLRNVWFKVLLYGGASASIAPLFNARVKDLPFAFLLGMVVALMGLVINPKSEAFANVFEIMGTIIVSFFARAFGSIRMNGEELFCFSGITQGAIAPLLLPGYAILLGALELQSKKLVAGAVRMFYAIIYSVLLWFGISIGTALYGFVDPSATNLTECLDQNLQEFRFFYVPLFTFFVLLANQARWKQAPAMLIISLLGYTVNYFSQGRFPHTPQVANGLAALTVGVLGNLYSRVVHQAAFTAMVPAILLQVQSGIASSGSLMSGLTVAMTIVGGRNAMIPPDADSINIAAGANSQSGFVVDGGAGQLALGLVAISVAISFGLFLSSVIVYPLGKSKKQSAIFAF</sequence>
<dbReference type="GO" id="GO:0022857">
    <property type="term" value="F:transmembrane transporter activity"/>
    <property type="evidence" value="ECO:0007669"/>
    <property type="project" value="InterPro"/>
</dbReference>
<keyword evidence="3" id="KW-0812">Transmembrane</keyword>